<name>A0A4V3RIS6_9MICO</name>
<organism evidence="9 10">
    <name type="scientific">Microbacterium laevaniformans</name>
    <dbReference type="NCBI Taxonomy" id="36807"/>
    <lineage>
        <taxon>Bacteria</taxon>
        <taxon>Bacillati</taxon>
        <taxon>Actinomycetota</taxon>
        <taxon>Actinomycetes</taxon>
        <taxon>Micrococcales</taxon>
        <taxon>Microbacteriaceae</taxon>
        <taxon>Microbacterium</taxon>
    </lineage>
</organism>
<dbReference type="SUPFAM" id="SSF55781">
    <property type="entry name" value="GAF domain-like"/>
    <property type="match status" value="1"/>
</dbReference>
<sequence length="255" mass="27213">MSDAVVKSADRALVVLEFVAERSAATFSEIADGLALPRSSAHGLLNTLASSGWLVFDPATKLYSLGLRAWQVGQRYEGHRDIVAAAQPRMDALAAQLGETVQLARLDGLENVYIAISDSPNPMRLASSVGMRLPSYATGIGKALLSMLDPADAGHRLRAIERRAYTAHTVTGADELLAVLGAARAQRFAVDDEEFTEGCRCVAVPLTRMDAAGLYTAMSVTMPTFRTTEEWPRDVLGPLRDTAAAIQDSLGIAAP</sequence>
<dbReference type="PROSITE" id="PS51078">
    <property type="entry name" value="ICLR_ED"/>
    <property type="match status" value="1"/>
</dbReference>
<dbReference type="GO" id="GO:0003700">
    <property type="term" value="F:DNA-binding transcription factor activity"/>
    <property type="evidence" value="ECO:0007669"/>
    <property type="project" value="TreeGrafter"/>
</dbReference>
<accession>A0A4V3RIS6</accession>
<comment type="caution">
    <text evidence="9">The sequence shown here is derived from an EMBL/GenBank/DDBJ whole genome shotgun (WGS) entry which is preliminary data.</text>
</comment>
<feature type="domain" description="IclR-ED" evidence="8">
    <location>
        <begin position="68"/>
        <end position="252"/>
    </location>
</feature>
<evidence type="ECO:0000256" key="4">
    <source>
        <dbReference type="ARBA" id="ARBA00023163"/>
    </source>
</evidence>
<dbReference type="PANTHER" id="PTHR30136:SF24">
    <property type="entry name" value="HTH-TYPE TRANSCRIPTIONAL REPRESSOR ALLR"/>
    <property type="match status" value="1"/>
</dbReference>
<evidence type="ECO:0000259" key="8">
    <source>
        <dbReference type="PROSITE" id="PS51078"/>
    </source>
</evidence>
<proteinExistence type="predicted"/>
<reference evidence="9 10" key="1">
    <citation type="submission" date="2019-04" db="EMBL/GenBank/DDBJ databases">
        <title>Microbes associate with the intestines of laboratory mice.</title>
        <authorList>
            <person name="Navarre W."/>
            <person name="Wong E."/>
            <person name="Huang K."/>
            <person name="Tropini C."/>
            <person name="Ng K."/>
            <person name="Yu B."/>
        </authorList>
    </citation>
    <scope>NUCLEOTIDE SEQUENCE [LARGE SCALE GENOMIC DNA]</scope>
    <source>
        <strain evidence="9 10">NM46_B2-13</strain>
    </source>
</reference>
<keyword evidence="3" id="KW-0238">DNA-binding</keyword>
<keyword evidence="4" id="KW-0804">Transcription</keyword>
<dbReference type="Gene3D" id="3.30.450.40">
    <property type="match status" value="1"/>
</dbReference>
<gene>
    <name evidence="9" type="ORF">E5344_14625</name>
</gene>
<feature type="domain" description="HTH iclR-type" evidence="7">
    <location>
        <begin position="6"/>
        <end position="67"/>
    </location>
</feature>
<dbReference type="Gene3D" id="1.10.10.10">
    <property type="entry name" value="Winged helix-like DNA-binding domain superfamily/Winged helix DNA-binding domain"/>
    <property type="match status" value="1"/>
</dbReference>
<dbReference type="GO" id="GO:0003677">
    <property type="term" value="F:DNA binding"/>
    <property type="evidence" value="ECO:0007669"/>
    <property type="project" value="UniProtKB-KW"/>
</dbReference>
<dbReference type="InterPro" id="IPR036390">
    <property type="entry name" value="WH_DNA-bd_sf"/>
</dbReference>
<evidence type="ECO:0000313" key="9">
    <source>
        <dbReference type="EMBL" id="TGY33280.1"/>
    </source>
</evidence>
<dbReference type="InterPro" id="IPR036388">
    <property type="entry name" value="WH-like_DNA-bd_sf"/>
</dbReference>
<dbReference type="OrthoDB" id="8479143at2"/>
<keyword evidence="2" id="KW-0805">Transcription regulation</keyword>
<dbReference type="InterPro" id="IPR029016">
    <property type="entry name" value="GAF-like_dom_sf"/>
</dbReference>
<dbReference type="AlphaFoldDB" id="A0A4V3RIS6"/>
<dbReference type="PANTHER" id="PTHR30136">
    <property type="entry name" value="HELIX-TURN-HELIX TRANSCRIPTIONAL REGULATOR, ICLR FAMILY"/>
    <property type="match status" value="1"/>
</dbReference>
<dbReference type="RefSeq" id="WP_135950106.1">
    <property type="nucleotide sequence ID" value="NZ_JBHUPJ010000001.1"/>
</dbReference>
<dbReference type="PROSITE" id="PS51077">
    <property type="entry name" value="HTH_ICLR"/>
    <property type="match status" value="1"/>
</dbReference>
<evidence type="ECO:0000256" key="2">
    <source>
        <dbReference type="ARBA" id="ARBA00023015"/>
    </source>
</evidence>
<dbReference type="Pfam" id="PF09339">
    <property type="entry name" value="HTH_IclR"/>
    <property type="match status" value="1"/>
</dbReference>
<keyword evidence="1" id="KW-0319">Glycerol metabolism</keyword>
<dbReference type="SUPFAM" id="SSF46785">
    <property type="entry name" value="Winged helix' DNA-binding domain"/>
    <property type="match status" value="1"/>
</dbReference>
<evidence type="ECO:0000313" key="10">
    <source>
        <dbReference type="Proteomes" id="UP000309893"/>
    </source>
</evidence>
<dbReference type="Pfam" id="PF01614">
    <property type="entry name" value="IclR_C"/>
    <property type="match status" value="1"/>
</dbReference>
<dbReference type="InterPro" id="IPR050707">
    <property type="entry name" value="HTH_MetabolicPath_Reg"/>
</dbReference>
<dbReference type="Proteomes" id="UP000309893">
    <property type="component" value="Unassembled WGS sequence"/>
</dbReference>
<evidence type="ECO:0000256" key="5">
    <source>
        <dbReference type="ARBA" id="ARBA00058938"/>
    </source>
</evidence>
<evidence type="ECO:0000259" key="7">
    <source>
        <dbReference type="PROSITE" id="PS51077"/>
    </source>
</evidence>
<dbReference type="FunFam" id="1.10.10.10:FF:000056">
    <property type="entry name" value="IclR family transcriptional regulator"/>
    <property type="match status" value="1"/>
</dbReference>
<evidence type="ECO:0000256" key="6">
    <source>
        <dbReference type="ARBA" id="ARBA00070406"/>
    </source>
</evidence>
<comment type="function">
    <text evidence="5">May be an activator protein for the gylABX operon.</text>
</comment>
<evidence type="ECO:0000256" key="1">
    <source>
        <dbReference type="ARBA" id="ARBA00022798"/>
    </source>
</evidence>
<protein>
    <recommendedName>
        <fullName evidence="6">Glycerol operon regulatory protein</fullName>
    </recommendedName>
</protein>
<dbReference type="SMART" id="SM00346">
    <property type="entry name" value="HTH_ICLR"/>
    <property type="match status" value="1"/>
</dbReference>
<dbReference type="InterPro" id="IPR005471">
    <property type="entry name" value="Tscrpt_reg_IclR_N"/>
</dbReference>
<dbReference type="EMBL" id="SRYO01000014">
    <property type="protein sequence ID" value="TGY33280.1"/>
    <property type="molecule type" value="Genomic_DNA"/>
</dbReference>
<dbReference type="InterPro" id="IPR014757">
    <property type="entry name" value="Tscrpt_reg_IclR_C"/>
</dbReference>
<dbReference type="GO" id="GO:0006071">
    <property type="term" value="P:glycerol metabolic process"/>
    <property type="evidence" value="ECO:0007669"/>
    <property type="project" value="UniProtKB-KW"/>
</dbReference>
<evidence type="ECO:0000256" key="3">
    <source>
        <dbReference type="ARBA" id="ARBA00023125"/>
    </source>
</evidence>
<dbReference type="GO" id="GO:0045892">
    <property type="term" value="P:negative regulation of DNA-templated transcription"/>
    <property type="evidence" value="ECO:0007669"/>
    <property type="project" value="TreeGrafter"/>
</dbReference>